<keyword evidence="1" id="KW-0472">Membrane</keyword>
<feature type="transmembrane region" description="Helical" evidence="1">
    <location>
        <begin position="299"/>
        <end position="322"/>
    </location>
</feature>
<gene>
    <name evidence="2" type="ORF">ODALV1_LOCUS2721</name>
</gene>
<comment type="caution">
    <text evidence="2">The sequence shown here is derived from an EMBL/GenBank/DDBJ whole genome shotgun (WGS) entry which is preliminary data.</text>
</comment>
<keyword evidence="1" id="KW-0812">Transmembrane</keyword>
<feature type="transmembrane region" description="Helical" evidence="1">
    <location>
        <begin position="248"/>
        <end position="269"/>
    </location>
</feature>
<evidence type="ECO:0000256" key="1">
    <source>
        <dbReference type="SAM" id="Phobius"/>
    </source>
</evidence>
<keyword evidence="1" id="KW-1133">Transmembrane helix</keyword>
<sequence length="466" mass="53193">MGKSMSPPHFTPVFVHPRRRRERDKWRSSLFMCAFFISCKNVPKFRVILLILLSFLCSLTFVESESVSEPSFSNGNAFYDGSSGSAYPKFDIKDLVNLIEIFPEFREYVYKVLATHVQQQNSRIVSTTTPRAIYENTDQFKNNFNLLNQFNALNSQWNNVKSESTTNALELNSRKDYLPYNSVPGAQPASPKHGYDHHQHHSSSGYDYYGHHKPKPFLHNNYGWNTEYKDPNFNYEVGYNLGKDLSCLFGLLGFKGFKELTFFSFFSILKKIKYIFLVVLAFKLGVILSPIALPLLLPIILLSVIAKVLPLLLIIVLLFKLLKTQVKFKGGRTEDGSLSSISFLDGTQISRLWKSVEEATENVVGSEKCVEKIICKINVKERSISKQMYGQERGVVSEFWLYISDFSTQLTQKALSWINPSIQWEAESILQNETSPDEGEKVIECEKIACKDPKVDNDVTTLRAAI</sequence>
<name>A0ABP1PQT5_9HEXA</name>
<organism evidence="2 3">
    <name type="scientific">Orchesella dallaii</name>
    <dbReference type="NCBI Taxonomy" id="48710"/>
    <lineage>
        <taxon>Eukaryota</taxon>
        <taxon>Metazoa</taxon>
        <taxon>Ecdysozoa</taxon>
        <taxon>Arthropoda</taxon>
        <taxon>Hexapoda</taxon>
        <taxon>Collembola</taxon>
        <taxon>Entomobryomorpha</taxon>
        <taxon>Entomobryoidea</taxon>
        <taxon>Orchesellidae</taxon>
        <taxon>Orchesellinae</taxon>
        <taxon>Orchesella</taxon>
    </lineage>
</organism>
<evidence type="ECO:0000313" key="3">
    <source>
        <dbReference type="Proteomes" id="UP001642540"/>
    </source>
</evidence>
<reference evidence="2 3" key="1">
    <citation type="submission" date="2024-08" db="EMBL/GenBank/DDBJ databases">
        <authorList>
            <person name="Cucini C."/>
            <person name="Frati F."/>
        </authorList>
    </citation>
    <scope>NUCLEOTIDE SEQUENCE [LARGE SCALE GENOMIC DNA]</scope>
</reference>
<keyword evidence="3" id="KW-1185">Reference proteome</keyword>
<feature type="transmembrane region" description="Helical" evidence="1">
    <location>
        <begin position="274"/>
        <end position="293"/>
    </location>
</feature>
<proteinExistence type="predicted"/>
<dbReference type="EMBL" id="CAXLJM020000007">
    <property type="protein sequence ID" value="CAL8073827.1"/>
    <property type="molecule type" value="Genomic_DNA"/>
</dbReference>
<accession>A0ABP1PQT5</accession>
<evidence type="ECO:0000313" key="2">
    <source>
        <dbReference type="EMBL" id="CAL8073827.1"/>
    </source>
</evidence>
<dbReference type="Proteomes" id="UP001642540">
    <property type="component" value="Unassembled WGS sequence"/>
</dbReference>
<protein>
    <submittedName>
        <fullName evidence="2">Uncharacterized protein</fullName>
    </submittedName>
</protein>